<comment type="caution">
    <text evidence="1">The sequence shown here is derived from an EMBL/GenBank/DDBJ whole genome shotgun (WGS) entry which is preliminary data.</text>
</comment>
<gene>
    <name evidence="1" type="primary">ANKIB1</name>
    <name evidence="1" type="ORF">P7K49_025361</name>
</gene>
<sequence length="102" mass="11641">NVKDVAEVFQKWLKIEGKKCHCLSETKQNMGNTTTKFRKALINGDENLACQIYENNPQLKESLDPNTSYGEPYQHNTPLHYAARHGMNKILGHDHFILNNGS</sequence>
<reference evidence="1 2" key="1">
    <citation type="submission" date="2023-05" db="EMBL/GenBank/DDBJ databases">
        <title>B98-5 Cell Line De Novo Hybrid Assembly: An Optical Mapping Approach.</title>
        <authorList>
            <person name="Kananen K."/>
            <person name="Auerbach J.A."/>
            <person name="Kautto E."/>
            <person name="Blachly J.S."/>
        </authorList>
    </citation>
    <scope>NUCLEOTIDE SEQUENCE [LARGE SCALE GENOMIC DNA]</scope>
    <source>
        <strain evidence="1">B95-8</strain>
        <tissue evidence="1">Cell line</tissue>
    </source>
</reference>
<accession>A0ABQ9UGY0</accession>
<keyword evidence="2" id="KW-1185">Reference proteome</keyword>
<feature type="non-terminal residue" evidence="1">
    <location>
        <position position="1"/>
    </location>
</feature>
<protein>
    <submittedName>
        <fullName evidence="1">Ankyrin repeat and IBR domain-containing protein 1</fullName>
    </submittedName>
</protein>
<evidence type="ECO:0000313" key="1">
    <source>
        <dbReference type="EMBL" id="KAK2096327.1"/>
    </source>
</evidence>
<dbReference type="EMBL" id="JASSZA010000012">
    <property type="protein sequence ID" value="KAK2096327.1"/>
    <property type="molecule type" value="Genomic_DNA"/>
</dbReference>
<organism evidence="1 2">
    <name type="scientific">Saguinus oedipus</name>
    <name type="common">Cotton-top tamarin</name>
    <name type="synonym">Oedipomidas oedipus</name>
    <dbReference type="NCBI Taxonomy" id="9490"/>
    <lineage>
        <taxon>Eukaryota</taxon>
        <taxon>Metazoa</taxon>
        <taxon>Chordata</taxon>
        <taxon>Craniata</taxon>
        <taxon>Vertebrata</taxon>
        <taxon>Euteleostomi</taxon>
        <taxon>Mammalia</taxon>
        <taxon>Eutheria</taxon>
        <taxon>Euarchontoglires</taxon>
        <taxon>Primates</taxon>
        <taxon>Haplorrhini</taxon>
        <taxon>Platyrrhini</taxon>
        <taxon>Cebidae</taxon>
        <taxon>Callitrichinae</taxon>
        <taxon>Saguinus</taxon>
    </lineage>
</organism>
<dbReference type="Proteomes" id="UP001266305">
    <property type="component" value="Unassembled WGS sequence"/>
</dbReference>
<evidence type="ECO:0000313" key="2">
    <source>
        <dbReference type="Proteomes" id="UP001266305"/>
    </source>
</evidence>
<proteinExistence type="predicted"/>
<name>A0ABQ9UGY0_SAGOE</name>